<dbReference type="RefSeq" id="WP_138578528.1">
    <property type="nucleotide sequence ID" value="NZ_BJUT01000028.1"/>
</dbReference>
<keyword evidence="1" id="KW-0472">Membrane</keyword>
<evidence type="ECO:0008006" key="4">
    <source>
        <dbReference type="Google" id="ProtNLM"/>
    </source>
</evidence>
<feature type="transmembrane region" description="Helical" evidence="1">
    <location>
        <begin position="32"/>
        <end position="48"/>
    </location>
</feature>
<keyword evidence="1" id="KW-1133">Transmembrane helix</keyword>
<organism evidence="2 3">
    <name type="scientific">Pseudoalteromonas atlantica</name>
    <name type="common">Alteromonas atlantica</name>
    <dbReference type="NCBI Taxonomy" id="288"/>
    <lineage>
        <taxon>Bacteria</taxon>
        <taxon>Pseudomonadati</taxon>
        <taxon>Pseudomonadota</taxon>
        <taxon>Gammaproteobacteria</taxon>
        <taxon>Alteromonadales</taxon>
        <taxon>Pseudoalteromonadaceae</taxon>
        <taxon>Pseudoalteromonas</taxon>
    </lineage>
</organism>
<protein>
    <recommendedName>
        <fullName evidence="4">YcxB-like protein domain-containing protein</fullName>
    </recommendedName>
</protein>
<dbReference type="EMBL" id="BJUT01000028">
    <property type="protein sequence ID" value="GEK77154.1"/>
    <property type="molecule type" value="Genomic_DNA"/>
</dbReference>
<evidence type="ECO:0000313" key="2">
    <source>
        <dbReference type="EMBL" id="GEK77154.1"/>
    </source>
</evidence>
<accession>A0ABQ0UFA3</accession>
<evidence type="ECO:0000256" key="1">
    <source>
        <dbReference type="SAM" id="Phobius"/>
    </source>
</evidence>
<name>A0ABQ0UFA3_PSEAF</name>
<gene>
    <name evidence="2" type="ORF">PAT01_24580</name>
</gene>
<feature type="transmembrane region" description="Helical" evidence="1">
    <location>
        <begin position="54"/>
        <end position="71"/>
    </location>
</feature>
<keyword evidence="3" id="KW-1185">Reference proteome</keyword>
<sequence length="158" mass="18406">MALTTTYTLDKPYYYECFDESHSYSKAAKPKYFLLALLVCLGLISIYAMDDHYLGTFLIMLGVLECVAFYYRRPWWVTRQMFSRASGSTVTLSFTDDAISTENHYKSHTFKWAEITHIIKTNHGYLVHHNKGMQYISSSVLTDEMRDFINKKLAVKSH</sequence>
<comment type="caution">
    <text evidence="2">The sequence shown here is derived from an EMBL/GenBank/DDBJ whole genome shotgun (WGS) entry which is preliminary data.</text>
</comment>
<evidence type="ECO:0000313" key="3">
    <source>
        <dbReference type="Proteomes" id="UP000321189"/>
    </source>
</evidence>
<dbReference type="Proteomes" id="UP000321189">
    <property type="component" value="Unassembled WGS sequence"/>
</dbReference>
<reference evidence="2 3" key="1">
    <citation type="submission" date="2019-07" db="EMBL/GenBank/DDBJ databases">
        <title>Whole genome shotgun sequence of Pseudoalteromonas atlantica NBRC 103033.</title>
        <authorList>
            <person name="Hosoyama A."/>
            <person name="Uohara A."/>
            <person name="Ohji S."/>
            <person name="Ichikawa N."/>
        </authorList>
    </citation>
    <scope>NUCLEOTIDE SEQUENCE [LARGE SCALE GENOMIC DNA]</scope>
    <source>
        <strain evidence="2 3">NBRC 103033</strain>
    </source>
</reference>
<keyword evidence="1" id="KW-0812">Transmembrane</keyword>
<proteinExistence type="predicted"/>